<dbReference type="OrthoDB" id="2015470at2759"/>
<feature type="chain" id="PRO_5017107259" description="High-affinity nitrate transporter" evidence="1">
    <location>
        <begin position="25"/>
        <end position="207"/>
    </location>
</feature>
<comment type="function">
    <text evidence="1">Involved in nitrate transport.</text>
</comment>
<dbReference type="PANTHER" id="PTHR34806:SF1">
    <property type="entry name" value="HIGH-AFFINITY NITRATE TRANSPORTER 3.1"/>
    <property type="match status" value="1"/>
</dbReference>
<comment type="similarity">
    <text evidence="1">Belongs to the NAR2 family.</text>
</comment>
<dbReference type="GO" id="GO:0010167">
    <property type="term" value="P:response to nitrate"/>
    <property type="evidence" value="ECO:0007669"/>
    <property type="project" value="UniProtKB-UniRule"/>
</dbReference>
<evidence type="ECO:0000313" key="2">
    <source>
        <dbReference type="EMBL" id="GAV65142.1"/>
    </source>
</evidence>
<keyword evidence="1" id="KW-0534">Nitrate assimilation</keyword>
<dbReference type="GO" id="GO:0042128">
    <property type="term" value="P:nitrate assimilation"/>
    <property type="evidence" value="ECO:0007669"/>
    <property type="project" value="UniProtKB-UniRule"/>
</dbReference>
<keyword evidence="1" id="KW-1133">Transmembrane helix</keyword>
<dbReference type="PROSITE" id="PS51257">
    <property type="entry name" value="PROKAR_LIPOPROTEIN"/>
    <property type="match status" value="1"/>
</dbReference>
<gene>
    <name evidence="2" type="ORF">CFOL_v3_08657</name>
</gene>
<dbReference type="GO" id="GO:0015112">
    <property type="term" value="F:nitrate transmembrane transporter activity"/>
    <property type="evidence" value="ECO:0007669"/>
    <property type="project" value="TreeGrafter"/>
</dbReference>
<dbReference type="EMBL" id="BDDD01000388">
    <property type="protein sequence ID" value="GAV65142.1"/>
    <property type="molecule type" value="Genomic_DNA"/>
</dbReference>
<protein>
    <recommendedName>
        <fullName evidence="1">High-affinity nitrate transporter</fullName>
    </recommendedName>
</protein>
<dbReference type="InParanoid" id="A0A1Q3BBF6"/>
<keyword evidence="1" id="KW-1003">Cell membrane</keyword>
<dbReference type="Pfam" id="PF16974">
    <property type="entry name" value="NAR2"/>
    <property type="match status" value="1"/>
</dbReference>
<evidence type="ECO:0000256" key="1">
    <source>
        <dbReference type="PIRNR" id="PIRNR012939"/>
    </source>
</evidence>
<evidence type="ECO:0000313" key="3">
    <source>
        <dbReference type="Proteomes" id="UP000187406"/>
    </source>
</evidence>
<proteinExistence type="inferred from homology"/>
<keyword evidence="3" id="KW-1185">Reference proteome</keyword>
<organism evidence="2 3">
    <name type="scientific">Cephalotus follicularis</name>
    <name type="common">Albany pitcher plant</name>
    <dbReference type="NCBI Taxonomy" id="3775"/>
    <lineage>
        <taxon>Eukaryota</taxon>
        <taxon>Viridiplantae</taxon>
        <taxon>Streptophyta</taxon>
        <taxon>Embryophyta</taxon>
        <taxon>Tracheophyta</taxon>
        <taxon>Spermatophyta</taxon>
        <taxon>Magnoliopsida</taxon>
        <taxon>eudicotyledons</taxon>
        <taxon>Gunneridae</taxon>
        <taxon>Pentapetalae</taxon>
        <taxon>rosids</taxon>
        <taxon>fabids</taxon>
        <taxon>Oxalidales</taxon>
        <taxon>Cephalotaceae</taxon>
        <taxon>Cephalotus</taxon>
    </lineage>
</organism>
<dbReference type="GO" id="GO:0005886">
    <property type="term" value="C:plasma membrane"/>
    <property type="evidence" value="ECO:0007669"/>
    <property type="project" value="UniProtKB-UniRule"/>
</dbReference>
<keyword evidence="1" id="KW-0812">Transmembrane</keyword>
<comment type="caution">
    <text evidence="2">The sequence shown here is derived from an EMBL/GenBank/DDBJ whole genome shotgun (WGS) entry which is preliminary data.</text>
</comment>
<keyword evidence="1" id="KW-0472">Membrane</keyword>
<name>A0A1Q3BBF6_CEPFO</name>
<dbReference type="PANTHER" id="PTHR34806">
    <property type="entry name" value="HIGH-AFFINITY NITRATE TRANSPORTER 3.2"/>
    <property type="match status" value="1"/>
</dbReference>
<sequence length="207" mass="22853">MAAGGRLLASFLLLVSCFAQTSYGIVLFSSLQRTLVVTASHKQGVLKAGEDTITVTWGLNQSIPSGTDSGYKTIQFKLCYGPISQLDRAWRKTVDNLDKDRTCQFKMVAIANPHTSANQTFDWLIGLDVPTATYFVRAYAYDSEGISVAYGQNTDAQKTSNLIAIQGITGRHLSIYVSSMCFSAFSVLSLVGFFYLEKRRVRMSQQK</sequence>
<dbReference type="FunCoup" id="A0A1Q3BBF6">
    <property type="interactions" value="226"/>
</dbReference>
<feature type="transmembrane region" description="Helical" evidence="1">
    <location>
        <begin position="173"/>
        <end position="196"/>
    </location>
</feature>
<dbReference type="PIRSF" id="PIRSF012939">
    <property type="entry name" value="Transpt_NO3_Nar2"/>
    <property type="match status" value="1"/>
</dbReference>
<dbReference type="STRING" id="3775.A0A1Q3BBF6"/>
<feature type="signal peptide" evidence="1">
    <location>
        <begin position="1"/>
        <end position="24"/>
    </location>
</feature>
<reference evidence="3" key="1">
    <citation type="submission" date="2016-04" db="EMBL/GenBank/DDBJ databases">
        <title>Cephalotus genome sequencing.</title>
        <authorList>
            <person name="Fukushima K."/>
            <person name="Hasebe M."/>
            <person name="Fang X."/>
        </authorList>
    </citation>
    <scope>NUCLEOTIDE SEQUENCE [LARGE SCALE GENOMIC DNA]</scope>
    <source>
        <strain evidence="3">cv. St1</strain>
    </source>
</reference>
<dbReference type="Proteomes" id="UP000187406">
    <property type="component" value="Unassembled WGS sequence"/>
</dbReference>
<dbReference type="AlphaFoldDB" id="A0A1Q3BBF6"/>
<dbReference type="InterPro" id="IPR016605">
    <property type="entry name" value="Transptr_NO3_Nar2"/>
</dbReference>
<accession>A0A1Q3BBF6</accession>
<keyword evidence="1" id="KW-0732">Signal</keyword>